<keyword evidence="7" id="KW-0812">Transmembrane</keyword>
<dbReference type="Pfam" id="PF25323">
    <property type="entry name" value="6TM_PilS"/>
    <property type="match status" value="1"/>
</dbReference>
<evidence type="ECO:0000313" key="10">
    <source>
        <dbReference type="Proteomes" id="UP000235116"/>
    </source>
</evidence>
<dbReference type="InterPro" id="IPR050351">
    <property type="entry name" value="BphY/WalK/GraS-like"/>
</dbReference>
<dbReference type="InterPro" id="IPR036890">
    <property type="entry name" value="HATPase_C_sf"/>
</dbReference>
<dbReference type="OrthoDB" id="9792686at2"/>
<keyword evidence="10" id="KW-1185">Reference proteome</keyword>
<evidence type="ECO:0000313" key="9">
    <source>
        <dbReference type="EMBL" id="AUM11950.1"/>
    </source>
</evidence>
<dbReference type="GO" id="GO:0000155">
    <property type="term" value="F:phosphorelay sensor kinase activity"/>
    <property type="evidence" value="ECO:0007669"/>
    <property type="project" value="InterPro"/>
</dbReference>
<evidence type="ECO:0000259" key="8">
    <source>
        <dbReference type="PROSITE" id="PS50109"/>
    </source>
</evidence>
<dbReference type="SUPFAM" id="SSF47384">
    <property type="entry name" value="Homodimeric domain of signal transducing histidine kinase"/>
    <property type="match status" value="1"/>
</dbReference>
<dbReference type="SMART" id="SM00387">
    <property type="entry name" value="HATPase_c"/>
    <property type="match status" value="1"/>
</dbReference>
<dbReference type="AlphaFoldDB" id="A0A2K9LI83"/>
<dbReference type="InterPro" id="IPR003661">
    <property type="entry name" value="HisK_dim/P_dom"/>
</dbReference>
<keyword evidence="3" id="KW-0597">Phosphoprotein</keyword>
<dbReference type="SUPFAM" id="SSF55785">
    <property type="entry name" value="PYP-like sensor domain (PAS domain)"/>
    <property type="match status" value="1"/>
</dbReference>
<dbReference type="SUPFAM" id="SSF55874">
    <property type="entry name" value="ATPase domain of HSP90 chaperone/DNA topoisomerase II/histidine kinase"/>
    <property type="match status" value="1"/>
</dbReference>
<evidence type="ECO:0000256" key="7">
    <source>
        <dbReference type="SAM" id="Phobius"/>
    </source>
</evidence>
<dbReference type="GO" id="GO:0005886">
    <property type="term" value="C:plasma membrane"/>
    <property type="evidence" value="ECO:0007669"/>
    <property type="project" value="TreeGrafter"/>
</dbReference>
<dbReference type="InterPro" id="IPR035965">
    <property type="entry name" value="PAS-like_dom_sf"/>
</dbReference>
<dbReference type="PRINTS" id="PR00344">
    <property type="entry name" value="BCTRLSENSOR"/>
</dbReference>
<feature type="transmembrane region" description="Helical" evidence="7">
    <location>
        <begin position="58"/>
        <end position="76"/>
    </location>
</feature>
<gene>
    <name evidence="9" type="ORF">Kalk_05720</name>
</gene>
<evidence type="ECO:0000256" key="1">
    <source>
        <dbReference type="ARBA" id="ARBA00000085"/>
    </source>
</evidence>
<evidence type="ECO:0000256" key="3">
    <source>
        <dbReference type="ARBA" id="ARBA00022553"/>
    </source>
</evidence>
<dbReference type="Pfam" id="PF00512">
    <property type="entry name" value="HisKA"/>
    <property type="match status" value="1"/>
</dbReference>
<protein>
    <recommendedName>
        <fullName evidence="2">histidine kinase</fullName>
        <ecNumber evidence="2">2.7.13.3</ecNumber>
    </recommendedName>
</protein>
<comment type="catalytic activity">
    <reaction evidence="1">
        <text>ATP + protein L-histidine = ADP + protein N-phospho-L-histidine.</text>
        <dbReference type="EC" id="2.7.13.3"/>
    </reaction>
</comment>
<feature type="domain" description="Histidine kinase" evidence="8">
    <location>
        <begin position="327"/>
        <end position="537"/>
    </location>
</feature>
<dbReference type="Pfam" id="PF02518">
    <property type="entry name" value="HATPase_c"/>
    <property type="match status" value="1"/>
</dbReference>
<dbReference type="InterPro" id="IPR004358">
    <property type="entry name" value="Sig_transdc_His_kin-like_C"/>
</dbReference>
<dbReference type="Gene3D" id="1.10.287.130">
    <property type="match status" value="1"/>
</dbReference>
<dbReference type="EMBL" id="CP022684">
    <property type="protein sequence ID" value="AUM11950.1"/>
    <property type="molecule type" value="Genomic_DNA"/>
</dbReference>
<feature type="transmembrane region" description="Helical" evidence="7">
    <location>
        <begin position="163"/>
        <end position="180"/>
    </location>
</feature>
<feature type="transmembrane region" description="Helical" evidence="7">
    <location>
        <begin position="26"/>
        <end position="43"/>
    </location>
</feature>
<name>A0A2K9LI83_9GAMM</name>
<feature type="transmembrane region" description="Helical" evidence="7">
    <location>
        <begin position="88"/>
        <end position="105"/>
    </location>
</feature>
<proteinExistence type="predicted"/>
<dbReference type="KEGG" id="kak:Kalk_05720"/>
<dbReference type="SMART" id="SM00388">
    <property type="entry name" value="HisKA"/>
    <property type="match status" value="1"/>
</dbReference>
<keyword evidence="7" id="KW-1133">Transmembrane helix</keyword>
<dbReference type="InterPro" id="IPR003594">
    <property type="entry name" value="HATPase_dom"/>
</dbReference>
<evidence type="ECO:0000256" key="5">
    <source>
        <dbReference type="ARBA" id="ARBA00022777"/>
    </source>
</evidence>
<dbReference type="Proteomes" id="UP000235116">
    <property type="component" value="Chromosome"/>
</dbReference>
<dbReference type="InterPro" id="IPR036097">
    <property type="entry name" value="HisK_dim/P_sf"/>
</dbReference>
<dbReference type="CDD" id="cd00075">
    <property type="entry name" value="HATPase"/>
    <property type="match status" value="1"/>
</dbReference>
<accession>A0A2K9LI83</accession>
<dbReference type="Gene3D" id="3.30.450.20">
    <property type="entry name" value="PAS domain"/>
    <property type="match status" value="1"/>
</dbReference>
<dbReference type="RefSeq" id="WP_101893288.1">
    <property type="nucleotide sequence ID" value="NZ_CP022684.1"/>
</dbReference>
<dbReference type="EC" id="2.7.13.3" evidence="2"/>
<dbReference type="PANTHER" id="PTHR45453:SF1">
    <property type="entry name" value="PHOSPHATE REGULON SENSOR PROTEIN PHOR"/>
    <property type="match status" value="1"/>
</dbReference>
<keyword evidence="7" id="KW-0472">Membrane</keyword>
<organism evidence="9 10">
    <name type="scientific">Ketobacter alkanivorans</name>
    <dbReference type="NCBI Taxonomy" id="1917421"/>
    <lineage>
        <taxon>Bacteria</taxon>
        <taxon>Pseudomonadati</taxon>
        <taxon>Pseudomonadota</taxon>
        <taxon>Gammaproteobacteria</taxon>
        <taxon>Pseudomonadales</taxon>
        <taxon>Ketobacteraceae</taxon>
        <taxon>Ketobacter</taxon>
    </lineage>
</organism>
<dbReference type="PANTHER" id="PTHR45453">
    <property type="entry name" value="PHOSPHATE REGULON SENSOR PROTEIN PHOR"/>
    <property type="match status" value="1"/>
</dbReference>
<dbReference type="Gene3D" id="3.30.565.10">
    <property type="entry name" value="Histidine kinase-like ATPase, C-terminal domain"/>
    <property type="match status" value="1"/>
</dbReference>
<sequence>MTDNTANHELALEEVRQNQWRLLQVYLYYRLVLGFSLVGAYIVETSQNKNSSGLNERLYFAAVITYLVLSVLSLLINRLKAGRISIQIFMVIIIDIVAIALLEYANGETNSNLSILLVVTVAAGSILVEGKLATFFAAVATLAILYKQILNGVLHGSFKQDDFLQSAFIGIACFATSLLAQQIAKRLRESADLAGRQAEDLANLEELNHLIIQRMRTGIVVVSHDERIVLINEACWKMFGMPVMRGLNYLENLSPQLATQLKTWRSDPYKRTTPFRTHPAGPEVQANFTLMETGDQSNTLIFVDDNTRMAQQAQQLKLASLGGLTASIAHEIRNPLGAISHAAQLLQESNDLNKGDARLSEIIHQHTIRANKVIENVLQLSRRKQAEPELFNIYQWVENFIREFESTQDQNCKIQFICKKKDLQFRIDPSQMQQVLTNLFHNGIRYSEQNTGKRTLTVVADFNIQSEQPTLDVIDQGPGIAKEQQDKIFEPFYTSEKSGTGLGLYIARELCEANQARLDYHTIKSGSCFRITFSHPSRIVTI</sequence>
<keyword evidence="6" id="KW-0902">Two-component regulatory system</keyword>
<feature type="transmembrane region" description="Helical" evidence="7">
    <location>
        <begin position="111"/>
        <end position="128"/>
    </location>
</feature>
<evidence type="ECO:0000256" key="6">
    <source>
        <dbReference type="ARBA" id="ARBA00023012"/>
    </source>
</evidence>
<keyword evidence="4" id="KW-0808">Transferase</keyword>
<dbReference type="GO" id="GO:0004721">
    <property type="term" value="F:phosphoprotein phosphatase activity"/>
    <property type="evidence" value="ECO:0007669"/>
    <property type="project" value="TreeGrafter"/>
</dbReference>
<dbReference type="InterPro" id="IPR005467">
    <property type="entry name" value="His_kinase_dom"/>
</dbReference>
<dbReference type="GO" id="GO:0016036">
    <property type="term" value="P:cellular response to phosphate starvation"/>
    <property type="evidence" value="ECO:0007669"/>
    <property type="project" value="TreeGrafter"/>
</dbReference>
<evidence type="ECO:0000256" key="4">
    <source>
        <dbReference type="ARBA" id="ARBA00022679"/>
    </source>
</evidence>
<reference evidence="10" key="1">
    <citation type="submission" date="2017-08" db="EMBL/GenBank/DDBJ databases">
        <title>Direct submision.</title>
        <authorList>
            <person name="Kim S.-J."/>
            <person name="Rhee S.-K."/>
        </authorList>
    </citation>
    <scope>NUCLEOTIDE SEQUENCE [LARGE SCALE GENOMIC DNA]</scope>
    <source>
        <strain evidence="10">GI5</strain>
    </source>
</reference>
<dbReference type="PROSITE" id="PS50109">
    <property type="entry name" value="HIS_KIN"/>
    <property type="match status" value="1"/>
</dbReference>
<keyword evidence="5" id="KW-0418">Kinase</keyword>
<evidence type="ECO:0000256" key="2">
    <source>
        <dbReference type="ARBA" id="ARBA00012438"/>
    </source>
</evidence>
<dbReference type="CDD" id="cd00082">
    <property type="entry name" value="HisKA"/>
    <property type="match status" value="1"/>
</dbReference>